<dbReference type="NCBIfam" id="TIGR02452">
    <property type="entry name" value="TIGR02452 family protein"/>
    <property type="match status" value="1"/>
</dbReference>
<dbReference type="PANTHER" id="PTHR35596">
    <property type="entry name" value="DUF2263 DOMAIN-CONTAINING PROTEIN"/>
    <property type="match status" value="1"/>
</dbReference>
<sequence>MPVRAILTERATRVLAVAARHEVRDLVLGAWGCGVFRNDPAEVAAAFEGALTCHGAAFERVVFAVWDRTPDSANRAAFTARFAAADA</sequence>
<gene>
    <name evidence="1" type="ORF">NCTC1934_04554</name>
</gene>
<dbReference type="STRING" id="1406858.GCA_000710895_06625"/>
<dbReference type="AlphaFoldDB" id="A0A378YUY8"/>
<dbReference type="EMBL" id="UGRY01000002">
    <property type="protein sequence ID" value="SUA80996.1"/>
    <property type="molecule type" value="Genomic_DNA"/>
</dbReference>
<evidence type="ECO:0000313" key="2">
    <source>
        <dbReference type="Proteomes" id="UP000255467"/>
    </source>
</evidence>
<dbReference type="Gene3D" id="3.40.220.10">
    <property type="entry name" value="Leucine Aminopeptidase, subunit E, domain 1"/>
    <property type="match status" value="1"/>
</dbReference>
<keyword evidence="2" id="KW-1185">Reference proteome</keyword>
<accession>A0A378YUY8</accession>
<dbReference type="PANTHER" id="PTHR35596:SF1">
    <property type="entry name" value="MICROBIAL-TYPE PARG CATALYTIC DOMAIN-CONTAINING PROTEIN"/>
    <property type="match status" value="1"/>
</dbReference>
<name>A0A378YUY8_9NOCA</name>
<protein>
    <submittedName>
        <fullName evidence="1">Uncharacterized protein conserved in bacteria</fullName>
    </submittedName>
</protein>
<evidence type="ECO:0000313" key="1">
    <source>
        <dbReference type="EMBL" id="SUA80996.1"/>
    </source>
</evidence>
<organism evidence="1 2">
    <name type="scientific">Nocardia otitidiscaviarum</name>
    <dbReference type="NCBI Taxonomy" id="1823"/>
    <lineage>
        <taxon>Bacteria</taxon>
        <taxon>Bacillati</taxon>
        <taxon>Actinomycetota</taxon>
        <taxon>Actinomycetes</taxon>
        <taxon>Mycobacteriales</taxon>
        <taxon>Nocardiaceae</taxon>
        <taxon>Nocardia</taxon>
    </lineage>
</organism>
<dbReference type="SUPFAM" id="SSF52949">
    <property type="entry name" value="Macro domain-like"/>
    <property type="match status" value="1"/>
</dbReference>
<dbReference type="InterPro" id="IPR012664">
    <property type="entry name" value="CHP02452"/>
</dbReference>
<dbReference type="Proteomes" id="UP000255467">
    <property type="component" value="Unassembled WGS sequence"/>
</dbReference>
<reference evidence="1 2" key="1">
    <citation type="submission" date="2018-06" db="EMBL/GenBank/DDBJ databases">
        <authorList>
            <consortium name="Pathogen Informatics"/>
            <person name="Doyle S."/>
        </authorList>
    </citation>
    <scope>NUCLEOTIDE SEQUENCE [LARGE SCALE GENOMIC DNA]</scope>
    <source>
        <strain evidence="1 2">NCTC1934</strain>
    </source>
</reference>
<dbReference type="InterPro" id="IPR043472">
    <property type="entry name" value="Macro_dom-like"/>
</dbReference>
<proteinExistence type="predicted"/>